<sequence length="235" mass="27664">MKRKTLTLLFLFSAALTFGQTKVLSTEILSPQETRKIITDQVHKHFGINYPTRRVYRYTDKSGQFFIVLTESNDLKAGRKDTLHHHIKAYNFQMDKSELLKNWEIYDTITKQPGSNEMENSIWFWTKYTDFKDIDNDGLIDPVVIYGTSGMNHTDDGRIKILIYYKGKKFAIRHQNGTLDFERNTRVDKAFYTLPVKIQEHVKLIMKKMMDDGNAIFPYGWQKAMKAHKVFFDEN</sequence>
<evidence type="ECO:0000313" key="1">
    <source>
        <dbReference type="EMBL" id="MDR6786599.1"/>
    </source>
</evidence>
<accession>A0ACC6L5E8</accession>
<gene>
    <name evidence="1" type="ORF">J2X78_005194</name>
</gene>
<comment type="caution">
    <text evidence="1">The sequence shown here is derived from an EMBL/GenBank/DDBJ whole genome shotgun (WGS) entry which is preliminary data.</text>
</comment>
<reference evidence="1" key="1">
    <citation type="submission" date="2023-07" db="EMBL/GenBank/DDBJ databases">
        <title>Sorghum-associated microbial communities from plants grown in Nebraska, USA.</title>
        <authorList>
            <person name="Schachtman D."/>
        </authorList>
    </citation>
    <scope>NUCLEOTIDE SEQUENCE</scope>
    <source>
        <strain evidence="1">2697</strain>
    </source>
</reference>
<proteinExistence type="predicted"/>
<dbReference type="EMBL" id="JAVDTF010000007">
    <property type="protein sequence ID" value="MDR6786599.1"/>
    <property type="molecule type" value="Genomic_DNA"/>
</dbReference>
<protein>
    <submittedName>
        <fullName evidence="1">Uncharacterized protein</fullName>
    </submittedName>
</protein>
<organism evidence="1 2">
    <name type="scientific">Pedobacter africanus</name>
    <dbReference type="NCBI Taxonomy" id="151894"/>
    <lineage>
        <taxon>Bacteria</taxon>
        <taxon>Pseudomonadati</taxon>
        <taxon>Bacteroidota</taxon>
        <taxon>Sphingobacteriia</taxon>
        <taxon>Sphingobacteriales</taxon>
        <taxon>Sphingobacteriaceae</taxon>
        <taxon>Pedobacter</taxon>
    </lineage>
</organism>
<dbReference type="Proteomes" id="UP001246858">
    <property type="component" value="Unassembled WGS sequence"/>
</dbReference>
<evidence type="ECO:0000313" key="2">
    <source>
        <dbReference type="Proteomes" id="UP001246858"/>
    </source>
</evidence>
<keyword evidence="2" id="KW-1185">Reference proteome</keyword>
<name>A0ACC6L5E8_9SPHI</name>